<accession>A0A834CBG7</accession>
<evidence type="ECO:0000313" key="2">
    <source>
        <dbReference type="Proteomes" id="UP000646548"/>
    </source>
</evidence>
<evidence type="ECO:0000313" key="1">
    <source>
        <dbReference type="EMBL" id="KAF6726049.1"/>
    </source>
</evidence>
<sequence>MSCVCFMKAGRSTRIPRVERTRLPYKQKCCKVKLHREETCHDTAARRHAGDLCVSAGHVSASPSGEKHKRCCCDATTGGGLVRGRETDGMRRAQFQQKNNISSCIRITRSISTRIRRTEQTLGPLGNI</sequence>
<organism evidence="1 2">
    <name type="scientific">Oryzias melastigma</name>
    <name type="common">Marine medaka</name>
    <dbReference type="NCBI Taxonomy" id="30732"/>
    <lineage>
        <taxon>Eukaryota</taxon>
        <taxon>Metazoa</taxon>
        <taxon>Chordata</taxon>
        <taxon>Craniata</taxon>
        <taxon>Vertebrata</taxon>
        <taxon>Euteleostomi</taxon>
        <taxon>Actinopterygii</taxon>
        <taxon>Neopterygii</taxon>
        <taxon>Teleostei</taxon>
        <taxon>Neoteleostei</taxon>
        <taxon>Acanthomorphata</taxon>
        <taxon>Ovalentaria</taxon>
        <taxon>Atherinomorphae</taxon>
        <taxon>Beloniformes</taxon>
        <taxon>Adrianichthyidae</taxon>
        <taxon>Oryziinae</taxon>
        <taxon>Oryzias</taxon>
    </lineage>
</organism>
<proteinExistence type="predicted"/>
<reference evidence="1" key="1">
    <citation type="journal article" name="BMC Genomics">
        <title>Long-read sequencing and de novo genome assembly of marine medaka (Oryzias melastigma).</title>
        <authorList>
            <person name="Liang P."/>
            <person name="Saqib H.S.A."/>
            <person name="Ni X."/>
            <person name="Shen Y."/>
        </authorList>
    </citation>
    <scope>NUCLEOTIDE SEQUENCE</scope>
    <source>
        <strain evidence="1">Bigg-433</strain>
    </source>
</reference>
<dbReference type="Proteomes" id="UP000646548">
    <property type="component" value="Unassembled WGS sequence"/>
</dbReference>
<comment type="caution">
    <text evidence="1">The sequence shown here is derived from an EMBL/GenBank/DDBJ whole genome shotgun (WGS) entry which is preliminary data.</text>
</comment>
<dbReference type="EMBL" id="WKFB01000345">
    <property type="protein sequence ID" value="KAF6726049.1"/>
    <property type="molecule type" value="Genomic_DNA"/>
</dbReference>
<name>A0A834CBG7_ORYME</name>
<protein>
    <submittedName>
        <fullName evidence="1">Uncharacterized protein</fullName>
    </submittedName>
</protein>
<dbReference type="AlphaFoldDB" id="A0A834CBG7"/>
<gene>
    <name evidence="1" type="ORF">FQA47_003876</name>
</gene>